<name>F5RDK7_METUF</name>
<dbReference type="EC" id="2.1.1.193" evidence="3 12"/>
<dbReference type="SUPFAM" id="SSF75217">
    <property type="entry name" value="alpha/beta knot"/>
    <property type="match status" value="1"/>
</dbReference>
<evidence type="ECO:0000256" key="2">
    <source>
        <dbReference type="ARBA" id="ARBA00005528"/>
    </source>
</evidence>
<evidence type="ECO:0000256" key="8">
    <source>
        <dbReference type="ARBA" id="ARBA00022679"/>
    </source>
</evidence>
<keyword evidence="6 12" id="KW-0698">rRNA processing</keyword>
<sequence length="225" mass="23891">MVDLPAPVAHHIERVLRLSAGDAVTLFDGRGSEFSARLLRSGKTLQADISGEARPQRESPLSVTLMQCLAASDKMDWIVQKAVELGVARVQPVVSRRAVVKLAGERAQRRVEHWQQIAVSACEQCGRNVVPEVTPLLTLPQALAGASGQRFVLHPEGGIPLKSAGLRADEALTVLIGPEGGFDDDELAVARAAGFRPLTLGPRVLRTETAGAAVLAALNTVIGDF</sequence>
<keyword evidence="8 12" id="KW-0808">Transferase</keyword>
<evidence type="ECO:0000256" key="1">
    <source>
        <dbReference type="ARBA" id="ARBA00004496"/>
    </source>
</evidence>
<dbReference type="CDD" id="cd18084">
    <property type="entry name" value="RsmE-like"/>
    <property type="match status" value="1"/>
</dbReference>
<feature type="domain" description="Ribosomal RNA small subunit methyltransferase E methyltransferase" evidence="13">
    <location>
        <begin position="58"/>
        <end position="218"/>
    </location>
</feature>
<keyword evidence="16" id="KW-1185">Reference proteome</keyword>
<evidence type="ECO:0000313" key="15">
    <source>
        <dbReference type="EMBL" id="EGK70988.1"/>
    </source>
</evidence>
<dbReference type="InterPro" id="IPR046887">
    <property type="entry name" value="RsmE_PUA-like"/>
</dbReference>
<evidence type="ECO:0000256" key="4">
    <source>
        <dbReference type="ARBA" id="ARBA00013673"/>
    </source>
</evidence>
<dbReference type="PANTHER" id="PTHR30027">
    <property type="entry name" value="RIBOSOMAL RNA SMALL SUBUNIT METHYLTRANSFERASE E"/>
    <property type="match status" value="1"/>
</dbReference>
<comment type="caution">
    <text evidence="15">The sequence shown here is derived from an EMBL/GenBank/DDBJ whole genome shotgun (WGS) entry which is preliminary data.</text>
</comment>
<evidence type="ECO:0000256" key="12">
    <source>
        <dbReference type="PIRNR" id="PIRNR015601"/>
    </source>
</evidence>
<dbReference type="Pfam" id="PF04452">
    <property type="entry name" value="Methyltrans_RNA"/>
    <property type="match status" value="1"/>
</dbReference>
<organism evidence="15 16">
    <name type="scientific">Methyloversatilis universalis (strain ATCC BAA-1314 / DSM 25237 / JCM 13912 / CCUG 52030 / FAM5)</name>
    <dbReference type="NCBI Taxonomy" id="1000565"/>
    <lineage>
        <taxon>Bacteria</taxon>
        <taxon>Pseudomonadati</taxon>
        <taxon>Pseudomonadota</taxon>
        <taxon>Betaproteobacteria</taxon>
        <taxon>Nitrosomonadales</taxon>
        <taxon>Sterolibacteriaceae</taxon>
        <taxon>Methyloversatilis</taxon>
    </lineage>
</organism>
<dbReference type="Gene3D" id="3.40.1280.10">
    <property type="match status" value="1"/>
</dbReference>
<comment type="similarity">
    <text evidence="2 12">Belongs to the RNA methyltransferase RsmE family.</text>
</comment>
<dbReference type="EMBL" id="AFHG01000052">
    <property type="protein sequence ID" value="EGK70988.1"/>
    <property type="molecule type" value="Genomic_DNA"/>
</dbReference>
<dbReference type="InterPro" id="IPR029028">
    <property type="entry name" value="Alpha/beta_knot_MTases"/>
</dbReference>
<dbReference type="InterPro" id="IPR015947">
    <property type="entry name" value="PUA-like_sf"/>
</dbReference>
<evidence type="ECO:0000256" key="3">
    <source>
        <dbReference type="ARBA" id="ARBA00012328"/>
    </source>
</evidence>
<evidence type="ECO:0000256" key="9">
    <source>
        <dbReference type="ARBA" id="ARBA00022691"/>
    </source>
</evidence>
<evidence type="ECO:0000256" key="10">
    <source>
        <dbReference type="ARBA" id="ARBA00025699"/>
    </source>
</evidence>
<keyword evidence="9 12" id="KW-0949">S-adenosyl-L-methionine</keyword>
<evidence type="ECO:0000256" key="6">
    <source>
        <dbReference type="ARBA" id="ARBA00022552"/>
    </source>
</evidence>
<comment type="catalytic activity">
    <reaction evidence="11 12">
        <text>uridine(1498) in 16S rRNA + S-adenosyl-L-methionine = N(3)-methyluridine(1498) in 16S rRNA + S-adenosyl-L-homocysteine + H(+)</text>
        <dbReference type="Rhea" id="RHEA:42920"/>
        <dbReference type="Rhea" id="RHEA-COMP:10283"/>
        <dbReference type="Rhea" id="RHEA-COMP:10284"/>
        <dbReference type="ChEBI" id="CHEBI:15378"/>
        <dbReference type="ChEBI" id="CHEBI:57856"/>
        <dbReference type="ChEBI" id="CHEBI:59789"/>
        <dbReference type="ChEBI" id="CHEBI:65315"/>
        <dbReference type="ChEBI" id="CHEBI:74502"/>
        <dbReference type="EC" id="2.1.1.193"/>
    </reaction>
</comment>
<comment type="subcellular location">
    <subcellularLocation>
        <location evidence="1 12">Cytoplasm</location>
    </subcellularLocation>
</comment>
<dbReference type="NCBIfam" id="NF008692">
    <property type="entry name" value="PRK11713.1-5"/>
    <property type="match status" value="1"/>
</dbReference>
<gene>
    <name evidence="15" type="ORF">METUNv1_02374</name>
</gene>
<evidence type="ECO:0000256" key="5">
    <source>
        <dbReference type="ARBA" id="ARBA00022490"/>
    </source>
</evidence>
<evidence type="ECO:0000313" key="16">
    <source>
        <dbReference type="Proteomes" id="UP000005019"/>
    </source>
</evidence>
<proteinExistence type="inferred from homology"/>
<dbReference type="eggNOG" id="COG1385">
    <property type="taxonomic scope" value="Bacteria"/>
</dbReference>
<dbReference type="AlphaFoldDB" id="F5RDK7"/>
<dbReference type="InterPro" id="IPR006700">
    <property type="entry name" value="RsmE"/>
</dbReference>
<evidence type="ECO:0000256" key="11">
    <source>
        <dbReference type="ARBA" id="ARBA00047944"/>
    </source>
</evidence>
<dbReference type="NCBIfam" id="TIGR00046">
    <property type="entry name" value="RsmE family RNA methyltransferase"/>
    <property type="match status" value="1"/>
</dbReference>
<dbReference type="PANTHER" id="PTHR30027:SF3">
    <property type="entry name" value="16S RRNA (URACIL(1498)-N(3))-METHYLTRANSFERASE"/>
    <property type="match status" value="1"/>
</dbReference>
<evidence type="ECO:0000259" key="14">
    <source>
        <dbReference type="Pfam" id="PF20260"/>
    </source>
</evidence>
<protein>
    <recommendedName>
        <fullName evidence="4 12">Ribosomal RNA small subunit methyltransferase E</fullName>
        <ecNumber evidence="3 12">2.1.1.193</ecNumber>
    </recommendedName>
</protein>
<evidence type="ECO:0000256" key="7">
    <source>
        <dbReference type="ARBA" id="ARBA00022603"/>
    </source>
</evidence>
<reference evidence="15 16" key="1">
    <citation type="journal article" date="2011" name="J. Bacteriol.">
        <title>Genome sequence of Methyloversatilis universalis FAM5T, a methylotrophic representative of the order Rhodocyclales.</title>
        <authorList>
            <person name="Kittichotirat W."/>
            <person name="Good N.M."/>
            <person name="Hall R."/>
            <person name="Bringel F."/>
            <person name="Lajus A."/>
            <person name="Medigue C."/>
            <person name="Smalley N.E."/>
            <person name="Beck D."/>
            <person name="Bumgarner R."/>
            <person name="Vuilleumier S."/>
            <person name="Kalyuzhnaya M.G."/>
        </authorList>
    </citation>
    <scope>NUCLEOTIDE SEQUENCE [LARGE SCALE GENOMIC DNA]</scope>
    <source>
        <strain evidence="16">ATCC BAA-1314 / JCM 13912 / FAM5</strain>
    </source>
</reference>
<dbReference type="InterPro" id="IPR046886">
    <property type="entry name" value="RsmE_MTase_dom"/>
</dbReference>
<dbReference type="PIRSF" id="PIRSF015601">
    <property type="entry name" value="MTase_slr0722"/>
    <property type="match status" value="1"/>
</dbReference>
<dbReference type="InterPro" id="IPR029026">
    <property type="entry name" value="tRNA_m1G_MTases_N"/>
</dbReference>
<dbReference type="GO" id="GO:0070042">
    <property type="term" value="F:rRNA (uridine-N3-)-methyltransferase activity"/>
    <property type="evidence" value="ECO:0007669"/>
    <property type="project" value="TreeGrafter"/>
</dbReference>
<feature type="domain" description="Ribosomal RNA small subunit methyltransferase E PUA-like" evidence="14">
    <location>
        <begin position="6"/>
        <end position="47"/>
    </location>
</feature>
<accession>F5RDK7</accession>
<keyword evidence="7 12" id="KW-0489">Methyltransferase</keyword>
<keyword evidence="5 12" id="KW-0963">Cytoplasm</keyword>
<dbReference type="GO" id="GO:0005737">
    <property type="term" value="C:cytoplasm"/>
    <property type="evidence" value="ECO:0007669"/>
    <property type="project" value="UniProtKB-SubCell"/>
</dbReference>
<dbReference type="STRING" id="1000565.METUNv1_02374"/>
<dbReference type="SUPFAM" id="SSF88697">
    <property type="entry name" value="PUA domain-like"/>
    <property type="match status" value="1"/>
</dbReference>
<dbReference type="GO" id="GO:0070475">
    <property type="term" value="P:rRNA base methylation"/>
    <property type="evidence" value="ECO:0007669"/>
    <property type="project" value="TreeGrafter"/>
</dbReference>
<dbReference type="Proteomes" id="UP000005019">
    <property type="component" value="Unassembled WGS sequence"/>
</dbReference>
<dbReference type="Pfam" id="PF20260">
    <property type="entry name" value="PUA_4"/>
    <property type="match status" value="1"/>
</dbReference>
<comment type="function">
    <text evidence="10 12">Specifically methylates the N3 position of the uracil ring of uridine 1498 (m3U1498) in 16S rRNA. Acts on the fully assembled 30S ribosomal subunit.</text>
</comment>
<evidence type="ECO:0000259" key="13">
    <source>
        <dbReference type="Pfam" id="PF04452"/>
    </source>
</evidence>